<name>A0ABN2MGC1_9ACTN</name>
<dbReference type="InterPro" id="IPR018194">
    <property type="entry name" value="Ni-dep_hyd_lsu_Ni_BS"/>
</dbReference>
<dbReference type="InterPro" id="IPR001501">
    <property type="entry name" value="Ni-dep_hyd_lsu"/>
</dbReference>
<proteinExistence type="predicted"/>
<dbReference type="InterPro" id="IPR029014">
    <property type="entry name" value="NiFe-Hase_large"/>
</dbReference>
<dbReference type="Pfam" id="PF00374">
    <property type="entry name" value="NiFeSe_Hases"/>
    <property type="match status" value="1"/>
</dbReference>
<protein>
    <submittedName>
        <fullName evidence="2">Ni/Fe hydrogenase subunit alpha</fullName>
    </submittedName>
</protein>
<dbReference type="PANTHER" id="PTHR43600:SF4">
    <property type="entry name" value="CYTOSOLIC NIFE-HYDROGENASE, ALPHA SUBUNIT"/>
    <property type="match status" value="1"/>
</dbReference>
<dbReference type="PROSITE" id="PS00508">
    <property type="entry name" value="NI_HGENASE_L_2"/>
    <property type="match status" value="1"/>
</dbReference>
<evidence type="ECO:0000256" key="1">
    <source>
        <dbReference type="ARBA" id="ARBA00023002"/>
    </source>
</evidence>
<keyword evidence="1" id="KW-0560">Oxidoreductase</keyword>
<evidence type="ECO:0000313" key="3">
    <source>
        <dbReference type="Proteomes" id="UP001500218"/>
    </source>
</evidence>
<gene>
    <name evidence="2" type="ORF">GCM10009682_51390</name>
</gene>
<accession>A0ABN2MGC1</accession>
<dbReference type="RefSeq" id="WP_344137649.1">
    <property type="nucleotide sequence ID" value="NZ_BAAALT010000215.1"/>
</dbReference>
<evidence type="ECO:0000313" key="2">
    <source>
        <dbReference type="EMBL" id="GAA1825004.1"/>
    </source>
</evidence>
<dbReference type="SUPFAM" id="SSF56762">
    <property type="entry name" value="HydB/Nqo4-like"/>
    <property type="match status" value="1"/>
</dbReference>
<sequence length="432" mass="48059">MSHRSDRTLDVRSLARVEGEGAMHVRVREGRVEDVRLEIYEPPRFFEAFLRGRSYTEPPDITSRICGICPVAYQLSACRAVEDACGVTVDGPLGDLRRLLYCGEWIESHALHIYLLHAPDFLGYPGAIELAQRHPDVVTRGLALKKAGNDVMELIGGRAIHPVNVRVGGFYRAPTRAELATLAGPLRAALDHALDTARWVAAFEFPDFRHDHEMLALADPDRYAIERGSVVTTGGLAFEVRDFEEYVVEEQVPHSTALHATLAGRGRYLTGPVARYTLNQHRLSPLAREVAAGIGLGERCDNPYRSILVRAVEIVYAVQEALRLIEEYEPPPRPYVEVEPRAGTGRGATEAPRGTLFHRYALDAGGLVTAARIVPPTAQNQASIEHDLRRFVADRLDLDDHRLTHACEQAIRNYDPCISCATHFLDLTVERL</sequence>
<dbReference type="Gene3D" id="1.10.645.10">
    <property type="entry name" value="Cytochrome-c3 Hydrogenase, chain B"/>
    <property type="match status" value="1"/>
</dbReference>
<reference evidence="2 3" key="1">
    <citation type="journal article" date="2019" name="Int. J. Syst. Evol. Microbiol.">
        <title>The Global Catalogue of Microorganisms (GCM) 10K type strain sequencing project: providing services to taxonomists for standard genome sequencing and annotation.</title>
        <authorList>
            <consortium name="The Broad Institute Genomics Platform"/>
            <consortium name="The Broad Institute Genome Sequencing Center for Infectious Disease"/>
            <person name="Wu L."/>
            <person name="Ma J."/>
        </authorList>
    </citation>
    <scope>NUCLEOTIDE SEQUENCE [LARGE SCALE GENOMIC DNA]</scope>
    <source>
        <strain evidence="2 3">JCM 13250</strain>
    </source>
</reference>
<dbReference type="EMBL" id="BAAALT010000215">
    <property type="protein sequence ID" value="GAA1825004.1"/>
    <property type="molecule type" value="Genomic_DNA"/>
</dbReference>
<keyword evidence="3" id="KW-1185">Reference proteome</keyword>
<comment type="caution">
    <text evidence="2">The sequence shown here is derived from an EMBL/GenBank/DDBJ whole genome shotgun (WGS) entry which is preliminary data.</text>
</comment>
<dbReference type="Proteomes" id="UP001500218">
    <property type="component" value="Unassembled WGS sequence"/>
</dbReference>
<organism evidence="2 3">
    <name type="scientific">Luedemannella flava</name>
    <dbReference type="NCBI Taxonomy" id="349316"/>
    <lineage>
        <taxon>Bacteria</taxon>
        <taxon>Bacillati</taxon>
        <taxon>Actinomycetota</taxon>
        <taxon>Actinomycetes</taxon>
        <taxon>Micromonosporales</taxon>
        <taxon>Micromonosporaceae</taxon>
        <taxon>Luedemannella</taxon>
    </lineage>
</organism>
<dbReference type="PANTHER" id="PTHR43600">
    <property type="entry name" value="COENZYME F420 HYDROGENASE, SUBUNIT ALPHA"/>
    <property type="match status" value="1"/>
</dbReference>